<dbReference type="Proteomes" id="UP001634394">
    <property type="component" value="Unassembled WGS sequence"/>
</dbReference>
<feature type="region of interest" description="Disordered" evidence="1">
    <location>
        <begin position="41"/>
        <end position="97"/>
    </location>
</feature>
<feature type="compositionally biased region" description="Polar residues" evidence="1">
    <location>
        <begin position="48"/>
        <end position="83"/>
    </location>
</feature>
<evidence type="ECO:0000313" key="3">
    <source>
        <dbReference type="Proteomes" id="UP001634394"/>
    </source>
</evidence>
<keyword evidence="3" id="KW-1185">Reference proteome</keyword>
<sequence>MIELQDKYDLKLNGMEKSLFLANVRIQKSEERIMWLEKQLESREENGDQNGSRLHATHSLSSRRINDSQDYSSKLVGNSSSNGYIHDVKGERLVSSG</sequence>
<protein>
    <submittedName>
        <fullName evidence="2">Uncharacterized protein</fullName>
    </submittedName>
</protein>
<evidence type="ECO:0000256" key="1">
    <source>
        <dbReference type="SAM" id="MobiDB-lite"/>
    </source>
</evidence>
<accession>A0ABD3XA89</accession>
<gene>
    <name evidence="2" type="ORF">ACJMK2_029467</name>
</gene>
<organism evidence="2 3">
    <name type="scientific">Sinanodonta woodiana</name>
    <name type="common">Chinese pond mussel</name>
    <name type="synonym">Anodonta woodiana</name>
    <dbReference type="NCBI Taxonomy" id="1069815"/>
    <lineage>
        <taxon>Eukaryota</taxon>
        <taxon>Metazoa</taxon>
        <taxon>Spiralia</taxon>
        <taxon>Lophotrochozoa</taxon>
        <taxon>Mollusca</taxon>
        <taxon>Bivalvia</taxon>
        <taxon>Autobranchia</taxon>
        <taxon>Heteroconchia</taxon>
        <taxon>Palaeoheterodonta</taxon>
        <taxon>Unionida</taxon>
        <taxon>Unionoidea</taxon>
        <taxon>Unionidae</taxon>
        <taxon>Unioninae</taxon>
        <taxon>Sinanodonta</taxon>
    </lineage>
</organism>
<proteinExistence type="predicted"/>
<dbReference type="EMBL" id="JBJQND010000003">
    <property type="protein sequence ID" value="KAL3883176.1"/>
    <property type="molecule type" value="Genomic_DNA"/>
</dbReference>
<name>A0ABD3XA89_SINWO</name>
<reference evidence="2 3" key="1">
    <citation type="submission" date="2024-11" db="EMBL/GenBank/DDBJ databases">
        <title>Chromosome-level genome assembly of the freshwater bivalve Anodonta woodiana.</title>
        <authorList>
            <person name="Chen X."/>
        </authorList>
    </citation>
    <scope>NUCLEOTIDE SEQUENCE [LARGE SCALE GENOMIC DNA]</scope>
    <source>
        <strain evidence="2">MN2024</strain>
        <tissue evidence="2">Gills</tissue>
    </source>
</reference>
<feature type="compositionally biased region" description="Basic and acidic residues" evidence="1">
    <location>
        <begin position="86"/>
        <end position="97"/>
    </location>
</feature>
<comment type="caution">
    <text evidence="2">The sequence shown here is derived from an EMBL/GenBank/DDBJ whole genome shotgun (WGS) entry which is preliminary data.</text>
</comment>
<dbReference type="AlphaFoldDB" id="A0ABD3XA89"/>
<evidence type="ECO:0000313" key="2">
    <source>
        <dbReference type="EMBL" id="KAL3883176.1"/>
    </source>
</evidence>